<organism evidence="1 2">
    <name type="scientific">Mucilaginibacter straminoryzae</name>
    <dbReference type="NCBI Taxonomy" id="2932774"/>
    <lineage>
        <taxon>Bacteria</taxon>
        <taxon>Pseudomonadati</taxon>
        <taxon>Bacteroidota</taxon>
        <taxon>Sphingobacteriia</taxon>
        <taxon>Sphingobacteriales</taxon>
        <taxon>Sphingobacteriaceae</taxon>
        <taxon>Mucilaginibacter</taxon>
    </lineage>
</organism>
<evidence type="ECO:0000313" key="1">
    <source>
        <dbReference type="EMBL" id="MCJ8212021.1"/>
    </source>
</evidence>
<evidence type="ECO:0000313" key="2">
    <source>
        <dbReference type="Proteomes" id="UP001139450"/>
    </source>
</evidence>
<dbReference type="InterPro" id="IPR018841">
    <property type="entry name" value="DUF2442"/>
</dbReference>
<dbReference type="RefSeq" id="WP_245133200.1">
    <property type="nucleotide sequence ID" value="NZ_JALJEJ010000016.1"/>
</dbReference>
<comment type="caution">
    <text evidence="1">The sequence shown here is derived from an EMBL/GenBank/DDBJ whole genome shotgun (WGS) entry which is preliminary data.</text>
</comment>
<sequence>MPLFTSRKQQQHLKVTFQNDMLLVEQAGGKQQVFPLAFFPKLKDASEEERNDWTATSGGIHWNKLDFNLSIS</sequence>
<dbReference type="EMBL" id="JALJEJ010000016">
    <property type="protein sequence ID" value="MCJ8212021.1"/>
    <property type="molecule type" value="Genomic_DNA"/>
</dbReference>
<dbReference type="Pfam" id="PF10387">
    <property type="entry name" value="DUF2442"/>
    <property type="match status" value="1"/>
</dbReference>
<name>A0A9X1X6V3_9SPHI</name>
<gene>
    <name evidence="1" type="ORF">MUY27_20055</name>
</gene>
<dbReference type="AlphaFoldDB" id="A0A9X1X6V3"/>
<proteinExistence type="predicted"/>
<reference evidence="1" key="1">
    <citation type="submission" date="2022-04" db="EMBL/GenBank/DDBJ databases">
        <title>Mucilaginibacter sp. RS28 isolated from freshwater.</title>
        <authorList>
            <person name="Ko S.-R."/>
        </authorList>
    </citation>
    <scope>NUCLEOTIDE SEQUENCE</scope>
    <source>
        <strain evidence="1">RS28</strain>
    </source>
</reference>
<dbReference type="Gene3D" id="3.30.2020.40">
    <property type="entry name" value="Uncharacterised protein PF10387, DUF2442"/>
    <property type="match status" value="1"/>
</dbReference>
<accession>A0A9X1X6V3</accession>
<keyword evidence="2" id="KW-1185">Reference proteome</keyword>
<protein>
    <submittedName>
        <fullName evidence="1">DUF2442 domain-containing protein</fullName>
    </submittedName>
</protein>
<dbReference type="Proteomes" id="UP001139450">
    <property type="component" value="Unassembled WGS sequence"/>
</dbReference>